<dbReference type="Proteomes" id="UP000246005">
    <property type="component" value="Unassembled WGS sequence"/>
</dbReference>
<dbReference type="AlphaFoldDB" id="A0A316HYF4"/>
<evidence type="ECO:0000259" key="1">
    <source>
        <dbReference type="SMART" id="SM00458"/>
    </source>
</evidence>
<sequence>MINWCWSTPDDVCNVAITGRSTRPITLGCDLRYSRTVFAALTAVGLTASMAPQASAATYYNIVNFKSEKCMSVEGGGSTTNGANVIQWSCNDGGEQLWYWSGSQLKNRKSGKCLSVSGGGSTANGAELIQWTCNGEPEQSWDHRSSGYLYNGKSGKVASVSGGGSTANGAKIVQWSANGGGEQGWYFDARIIDA</sequence>
<dbReference type="PROSITE" id="PS50231">
    <property type="entry name" value="RICIN_B_LECTIN"/>
    <property type="match status" value="1"/>
</dbReference>
<proteinExistence type="predicted"/>
<dbReference type="GO" id="GO:0030246">
    <property type="term" value="F:carbohydrate binding"/>
    <property type="evidence" value="ECO:0007669"/>
    <property type="project" value="UniProtKB-KW"/>
</dbReference>
<comment type="caution">
    <text evidence="2">The sequence shown here is derived from an EMBL/GenBank/DDBJ whole genome shotgun (WGS) entry which is preliminary data.</text>
</comment>
<accession>A0A316HYF4</accession>
<dbReference type="InterPro" id="IPR035992">
    <property type="entry name" value="Ricin_B-like_lectins"/>
</dbReference>
<dbReference type="InterPro" id="IPR000772">
    <property type="entry name" value="Ricin_B_lectin"/>
</dbReference>
<evidence type="ECO:0000313" key="3">
    <source>
        <dbReference type="Proteomes" id="UP000246005"/>
    </source>
</evidence>
<dbReference type="Gene3D" id="2.80.10.50">
    <property type="match status" value="3"/>
</dbReference>
<evidence type="ECO:0000313" key="2">
    <source>
        <dbReference type="EMBL" id="PWK85008.1"/>
    </source>
</evidence>
<feature type="domain" description="Ricin B lectin" evidence="1">
    <location>
        <begin position="57"/>
        <end position="188"/>
    </location>
</feature>
<name>A0A316HYF4_9PSEU</name>
<dbReference type="SMART" id="SM00458">
    <property type="entry name" value="RICIN"/>
    <property type="match status" value="1"/>
</dbReference>
<organism evidence="2 3">
    <name type="scientific">Lentzea atacamensis</name>
    <dbReference type="NCBI Taxonomy" id="531938"/>
    <lineage>
        <taxon>Bacteria</taxon>
        <taxon>Bacillati</taxon>
        <taxon>Actinomycetota</taxon>
        <taxon>Actinomycetes</taxon>
        <taxon>Pseudonocardiales</taxon>
        <taxon>Pseudonocardiaceae</taxon>
        <taxon>Lentzea</taxon>
    </lineage>
</organism>
<reference evidence="2 3" key="1">
    <citation type="submission" date="2018-05" db="EMBL/GenBank/DDBJ databases">
        <title>Genomic Encyclopedia of Type Strains, Phase IV (KMG-IV): sequencing the most valuable type-strain genomes for metagenomic binning, comparative biology and taxonomic classification.</title>
        <authorList>
            <person name="Goeker M."/>
        </authorList>
    </citation>
    <scope>NUCLEOTIDE SEQUENCE [LARGE SCALE GENOMIC DNA]</scope>
    <source>
        <strain evidence="2 3">DSM 45480</strain>
    </source>
</reference>
<dbReference type="Pfam" id="PF00652">
    <property type="entry name" value="Ricin_B_lectin"/>
    <property type="match status" value="1"/>
</dbReference>
<keyword evidence="2" id="KW-0430">Lectin</keyword>
<protein>
    <submittedName>
        <fullName evidence="2">Ricin-type beta-trefoil lectin protein</fullName>
    </submittedName>
</protein>
<dbReference type="CDD" id="cd00161">
    <property type="entry name" value="beta-trefoil_Ricin-like"/>
    <property type="match status" value="1"/>
</dbReference>
<dbReference type="EMBL" id="QGHB01000007">
    <property type="protein sequence ID" value="PWK85008.1"/>
    <property type="molecule type" value="Genomic_DNA"/>
</dbReference>
<gene>
    <name evidence="2" type="ORF">C8D88_107215</name>
</gene>
<dbReference type="SUPFAM" id="SSF50370">
    <property type="entry name" value="Ricin B-like lectins"/>
    <property type="match status" value="1"/>
</dbReference>